<dbReference type="PRINTS" id="PR00344">
    <property type="entry name" value="BCTRLSENSOR"/>
</dbReference>
<dbReference type="Gene3D" id="1.10.287.130">
    <property type="match status" value="1"/>
</dbReference>
<dbReference type="Pfam" id="PF00512">
    <property type="entry name" value="HisKA"/>
    <property type="match status" value="1"/>
</dbReference>
<dbReference type="RefSeq" id="WP_093054447.1">
    <property type="nucleotide sequence ID" value="NZ_FOGT01000015.1"/>
</dbReference>
<organism evidence="16 17">
    <name type="scientific">Salipaludibacillus aurantiacus</name>
    <dbReference type="NCBI Taxonomy" id="1601833"/>
    <lineage>
        <taxon>Bacteria</taxon>
        <taxon>Bacillati</taxon>
        <taxon>Bacillota</taxon>
        <taxon>Bacilli</taxon>
        <taxon>Bacillales</taxon>
        <taxon>Bacillaceae</taxon>
    </lineage>
</organism>
<feature type="domain" description="PAC" evidence="14">
    <location>
        <begin position="332"/>
        <end position="383"/>
    </location>
</feature>
<keyword evidence="12" id="KW-1133">Transmembrane helix</keyword>
<dbReference type="Proteomes" id="UP000198571">
    <property type="component" value="Unassembled WGS sequence"/>
</dbReference>
<dbReference type="InterPro" id="IPR003594">
    <property type="entry name" value="HATPase_dom"/>
</dbReference>
<evidence type="ECO:0000256" key="7">
    <source>
        <dbReference type="ARBA" id="ARBA00022741"/>
    </source>
</evidence>
<evidence type="ECO:0000256" key="2">
    <source>
        <dbReference type="ARBA" id="ARBA00004651"/>
    </source>
</evidence>
<dbReference type="SUPFAM" id="SSF55785">
    <property type="entry name" value="PYP-like sensor domain (PAS domain)"/>
    <property type="match status" value="1"/>
</dbReference>
<dbReference type="CDD" id="cd06225">
    <property type="entry name" value="HAMP"/>
    <property type="match status" value="1"/>
</dbReference>
<dbReference type="PROSITE" id="PS50885">
    <property type="entry name" value="HAMP"/>
    <property type="match status" value="1"/>
</dbReference>
<accession>A0A1H9WBB9</accession>
<dbReference type="EMBL" id="FOGT01000015">
    <property type="protein sequence ID" value="SES30763.1"/>
    <property type="molecule type" value="Genomic_DNA"/>
</dbReference>
<evidence type="ECO:0000256" key="11">
    <source>
        <dbReference type="ARBA" id="ARBA00023136"/>
    </source>
</evidence>
<dbReference type="CDD" id="cd00075">
    <property type="entry name" value="HATPase"/>
    <property type="match status" value="1"/>
</dbReference>
<keyword evidence="9" id="KW-0067">ATP-binding</keyword>
<dbReference type="InterPro" id="IPR035965">
    <property type="entry name" value="PAS-like_dom_sf"/>
</dbReference>
<dbReference type="CDD" id="cd00082">
    <property type="entry name" value="HisKA"/>
    <property type="match status" value="1"/>
</dbReference>
<dbReference type="InterPro" id="IPR036097">
    <property type="entry name" value="HisK_dim/P_sf"/>
</dbReference>
<keyword evidence="5" id="KW-0597">Phosphoprotein</keyword>
<dbReference type="PANTHER" id="PTHR43065">
    <property type="entry name" value="SENSOR HISTIDINE KINASE"/>
    <property type="match status" value="1"/>
</dbReference>
<dbReference type="GO" id="GO:0005524">
    <property type="term" value="F:ATP binding"/>
    <property type="evidence" value="ECO:0007669"/>
    <property type="project" value="UniProtKB-KW"/>
</dbReference>
<evidence type="ECO:0000256" key="3">
    <source>
        <dbReference type="ARBA" id="ARBA00012438"/>
    </source>
</evidence>
<keyword evidence="11 12" id="KW-0472">Membrane</keyword>
<dbReference type="Pfam" id="PF02518">
    <property type="entry name" value="HATPase_c"/>
    <property type="match status" value="1"/>
</dbReference>
<evidence type="ECO:0000259" key="15">
    <source>
        <dbReference type="PROSITE" id="PS50885"/>
    </source>
</evidence>
<name>A0A1H9WBB9_9BACI</name>
<dbReference type="Gene3D" id="6.10.340.10">
    <property type="match status" value="1"/>
</dbReference>
<dbReference type="Gene3D" id="3.30.565.10">
    <property type="entry name" value="Histidine kinase-like ATPase, C-terminal domain"/>
    <property type="match status" value="1"/>
</dbReference>
<keyword evidence="4" id="KW-1003">Cell membrane</keyword>
<comment type="catalytic activity">
    <reaction evidence="1">
        <text>ATP + protein L-histidine = ADP + protein N-phospho-L-histidine.</text>
        <dbReference type="EC" id="2.7.13.3"/>
    </reaction>
</comment>
<dbReference type="Gene3D" id="3.30.450.20">
    <property type="entry name" value="PAS domain"/>
    <property type="match status" value="1"/>
</dbReference>
<dbReference type="InterPro" id="IPR003660">
    <property type="entry name" value="HAMP_dom"/>
</dbReference>
<dbReference type="InterPro" id="IPR004358">
    <property type="entry name" value="Sig_transdc_His_kin-like_C"/>
</dbReference>
<dbReference type="SMART" id="SM00387">
    <property type="entry name" value="HATPase_c"/>
    <property type="match status" value="1"/>
</dbReference>
<dbReference type="GO" id="GO:0000155">
    <property type="term" value="F:phosphorelay sensor kinase activity"/>
    <property type="evidence" value="ECO:0007669"/>
    <property type="project" value="InterPro"/>
</dbReference>
<reference evidence="17" key="1">
    <citation type="submission" date="2016-10" db="EMBL/GenBank/DDBJ databases">
        <authorList>
            <person name="Varghese N."/>
            <person name="Submissions S."/>
        </authorList>
    </citation>
    <scope>NUCLEOTIDE SEQUENCE [LARGE SCALE GENOMIC DNA]</scope>
    <source>
        <strain evidence="17">S9</strain>
    </source>
</reference>
<evidence type="ECO:0000256" key="4">
    <source>
        <dbReference type="ARBA" id="ARBA00022475"/>
    </source>
</evidence>
<dbReference type="InterPro" id="IPR036890">
    <property type="entry name" value="HATPase_C_sf"/>
</dbReference>
<dbReference type="PROSITE" id="PS50113">
    <property type="entry name" value="PAC"/>
    <property type="match status" value="1"/>
</dbReference>
<keyword evidence="6" id="KW-0808">Transferase</keyword>
<evidence type="ECO:0000313" key="17">
    <source>
        <dbReference type="Proteomes" id="UP000198571"/>
    </source>
</evidence>
<feature type="domain" description="HAMP" evidence="15">
    <location>
        <begin position="207"/>
        <end position="259"/>
    </location>
</feature>
<evidence type="ECO:0000256" key="1">
    <source>
        <dbReference type="ARBA" id="ARBA00000085"/>
    </source>
</evidence>
<evidence type="ECO:0000256" key="10">
    <source>
        <dbReference type="ARBA" id="ARBA00023012"/>
    </source>
</evidence>
<evidence type="ECO:0000256" key="8">
    <source>
        <dbReference type="ARBA" id="ARBA00022777"/>
    </source>
</evidence>
<dbReference type="GO" id="GO:0005886">
    <property type="term" value="C:plasma membrane"/>
    <property type="evidence" value="ECO:0007669"/>
    <property type="project" value="UniProtKB-SubCell"/>
</dbReference>
<dbReference type="PROSITE" id="PS50109">
    <property type="entry name" value="HIS_KIN"/>
    <property type="match status" value="1"/>
</dbReference>
<keyword evidence="8 16" id="KW-0418">Kinase</keyword>
<keyword evidence="7" id="KW-0547">Nucleotide-binding</keyword>
<dbReference type="EC" id="2.7.13.3" evidence="3"/>
<sequence length="601" mass="68089">MGKFFKNITFRSKILSILLIITILLASFSFVIIQSIKEVNQVSDDVRNTSLPEHFWLSYWEQELRMKEYMAETAVETNFCCDFADTYEQRQQETEKQVREDHGPVPDSLSSIKKEIDLLDFLVINNIRGLVEYGNFSAAAALIEEDYLPGVQELHQILSDQRESVDASLEDHSEHISTIISESLRLLIIVTTIAIILAIAASYRISAGLTKPVENIERKLGYIAKGKYGLTIEEGNQVELKSLTASINQMSKRLKESFDTIVNDKIYREQILNSLPMGIVTYNKKTGDLSLNDTAKEFLGHDNKKLMETLIKRDFNENLPFWERFSSPDIYHNVKIPFYTKSGTHFLLVSQSELLNKDQEMTGKIFYFLDITETEEMEKKIQQTEKLAVIGELSAGAAHEIRNPLAVIDGFLSLMNQSLSEEEKKQFHLPLLLKELDRINAIIEEMLMLTKPSAPVMEKVYFEKIVEDILPLIRQSSGYDQVEFTVDLYPAHVHVDSEQMKQVLHNLIRNSIEAMGGEGSITISSIVEDGNHNIYIRDTGPGISEKIQQQIFDPFLTSKESGTGLGLTIAQRIMDNHGGKLQLESTSTNGTCFLLSLPAAE</sequence>
<dbReference type="SUPFAM" id="SSF47384">
    <property type="entry name" value="Homodimeric domain of signal transducing histidine kinase"/>
    <property type="match status" value="1"/>
</dbReference>
<protein>
    <recommendedName>
        <fullName evidence="3">histidine kinase</fullName>
        <ecNumber evidence="3">2.7.13.3</ecNumber>
    </recommendedName>
</protein>
<evidence type="ECO:0000256" key="6">
    <source>
        <dbReference type="ARBA" id="ARBA00022679"/>
    </source>
</evidence>
<feature type="domain" description="Histidine kinase" evidence="13">
    <location>
        <begin position="396"/>
        <end position="601"/>
    </location>
</feature>
<evidence type="ECO:0000259" key="14">
    <source>
        <dbReference type="PROSITE" id="PS50113"/>
    </source>
</evidence>
<evidence type="ECO:0000313" key="16">
    <source>
        <dbReference type="EMBL" id="SES30763.1"/>
    </source>
</evidence>
<dbReference type="STRING" id="1601833.SAMN05518684_11580"/>
<keyword evidence="10" id="KW-0902">Two-component regulatory system</keyword>
<evidence type="ECO:0000256" key="9">
    <source>
        <dbReference type="ARBA" id="ARBA00022840"/>
    </source>
</evidence>
<evidence type="ECO:0000256" key="12">
    <source>
        <dbReference type="SAM" id="Phobius"/>
    </source>
</evidence>
<dbReference type="InterPro" id="IPR003661">
    <property type="entry name" value="HisK_dim/P_dom"/>
</dbReference>
<dbReference type="InterPro" id="IPR005467">
    <property type="entry name" value="His_kinase_dom"/>
</dbReference>
<proteinExistence type="predicted"/>
<dbReference type="SMART" id="SM00388">
    <property type="entry name" value="HisKA"/>
    <property type="match status" value="1"/>
</dbReference>
<dbReference type="InterPro" id="IPR000700">
    <property type="entry name" value="PAS-assoc_C"/>
</dbReference>
<dbReference type="SUPFAM" id="SSF55874">
    <property type="entry name" value="ATPase domain of HSP90 chaperone/DNA topoisomerase II/histidine kinase"/>
    <property type="match status" value="1"/>
</dbReference>
<evidence type="ECO:0000259" key="13">
    <source>
        <dbReference type="PROSITE" id="PS50109"/>
    </source>
</evidence>
<comment type="subcellular location">
    <subcellularLocation>
        <location evidence="2">Cell membrane</location>
        <topology evidence="2">Multi-pass membrane protein</topology>
    </subcellularLocation>
</comment>
<keyword evidence="12" id="KW-0812">Transmembrane</keyword>
<evidence type="ECO:0000256" key="5">
    <source>
        <dbReference type="ARBA" id="ARBA00022553"/>
    </source>
</evidence>
<dbReference type="OrthoDB" id="9815750at2"/>
<dbReference type="PANTHER" id="PTHR43065:SF10">
    <property type="entry name" value="PEROXIDE STRESS-ACTIVATED HISTIDINE KINASE MAK3"/>
    <property type="match status" value="1"/>
</dbReference>
<keyword evidence="17" id="KW-1185">Reference proteome</keyword>
<gene>
    <name evidence="16" type="ORF">SAMN05518684_11580</name>
</gene>
<dbReference type="AlphaFoldDB" id="A0A1H9WBB9"/>
<feature type="transmembrane region" description="Helical" evidence="12">
    <location>
        <begin position="184"/>
        <end position="203"/>
    </location>
</feature>